<dbReference type="PANTHER" id="PTHR46028:SF2">
    <property type="entry name" value="KYNURENINE 3-MONOOXYGENASE"/>
    <property type="match status" value="1"/>
</dbReference>
<sequence>MGKFIIVGGGPVGCLAALQLAHQGHTVTVYEGRSYIPTDPSESYPIGVNPRGLHAIESVAPQVAQRIRSEGHVVDAWEIYAGRRRVAKLESGVVYGTSRGNVNLHLWEACQGHPNIEAHMRHKLKSMDFTAKSLTFEVVFPDTSPSEVIVDASEARVVGADGVHSTVRASMQRADPSFSAKVTPWANEYRVLFGAVGQLTAELDPAVHYIFSGGYTATIDNGGTKQWTLVTTVRDSDPDDSVSQLVRETDASADNVAKLKAWIQSIAPQFLQLLPPGELERYFARRTYRGAVVECTKFDVHEWVVLLGDAAHSVLPPTGEGINSGLEDTLVLASCTGGTCDAPFAAYTKARLPDISSILVYANHLNASPSFAGERVARLVFMLAESSSNESIGQSLFGPLGIHHWPYKAIVDKWARRRLFWLNAARLVTYPLSAIAWVVMLPLQVCRPNAKKGARTVVIQGVV</sequence>
<evidence type="ECO:0000256" key="2">
    <source>
        <dbReference type="ARBA" id="ARBA00022630"/>
    </source>
</evidence>
<dbReference type="eggNOG" id="KOG2614">
    <property type="taxonomic scope" value="Eukaryota"/>
</dbReference>
<dbReference type="OrthoDB" id="655030at2759"/>
<evidence type="ECO:0000313" key="9">
    <source>
        <dbReference type="EMBL" id="RHY24622.1"/>
    </source>
</evidence>
<comment type="cofactor">
    <cofactor evidence="1">
        <name>FAD</name>
        <dbReference type="ChEBI" id="CHEBI:57692"/>
    </cofactor>
</comment>
<dbReference type="SUPFAM" id="SSF51905">
    <property type="entry name" value="FAD/NAD(P)-binding domain"/>
    <property type="match status" value="1"/>
</dbReference>
<dbReference type="STRING" id="157072.A0A024UM29"/>
<evidence type="ECO:0000259" key="7">
    <source>
        <dbReference type="Pfam" id="PF01494"/>
    </source>
</evidence>
<dbReference type="RefSeq" id="XP_008863338.1">
    <property type="nucleotide sequence ID" value="XM_008865116.1"/>
</dbReference>
<keyword evidence="5" id="KW-0560">Oxidoreductase</keyword>
<dbReference type="VEuPathDB" id="FungiDB:H310_01809"/>
<dbReference type="GO" id="GO:0004502">
    <property type="term" value="F:kynurenine 3-monooxygenase activity"/>
    <property type="evidence" value="ECO:0007669"/>
    <property type="project" value="TreeGrafter"/>
</dbReference>
<evidence type="ECO:0000256" key="6">
    <source>
        <dbReference type="ARBA" id="ARBA00023033"/>
    </source>
</evidence>
<dbReference type="InterPro" id="IPR002938">
    <property type="entry name" value="FAD-bd"/>
</dbReference>
<evidence type="ECO:0000256" key="4">
    <source>
        <dbReference type="ARBA" id="ARBA00022857"/>
    </source>
</evidence>
<name>A0A024UM29_9STRA</name>
<dbReference type="PANTHER" id="PTHR46028">
    <property type="entry name" value="KYNURENINE 3-MONOOXYGENASE"/>
    <property type="match status" value="1"/>
</dbReference>
<feature type="domain" description="FAD-binding" evidence="7">
    <location>
        <begin position="5"/>
        <end position="333"/>
    </location>
</feature>
<evidence type="ECO:0000313" key="10">
    <source>
        <dbReference type="Proteomes" id="UP000285060"/>
    </source>
</evidence>
<dbReference type="GO" id="GO:0070189">
    <property type="term" value="P:kynurenine metabolic process"/>
    <property type="evidence" value="ECO:0007669"/>
    <property type="project" value="TreeGrafter"/>
</dbReference>
<dbReference type="InterPro" id="IPR036188">
    <property type="entry name" value="FAD/NAD-bd_sf"/>
</dbReference>
<dbReference type="AlphaFoldDB" id="A0A024UM29"/>
<accession>A0A024UM29</accession>
<keyword evidence="4" id="KW-0521">NADP</keyword>
<reference evidence="8" key="1">
    <citation type="submission" date="2013-12" db="EMBL/GenBank/DDBJ databases">
        <title>The Genome Sequence of Aphanomyces invadans NJM9701.</title>
        <authorList>
            <consortium name="The Broad Institute Genomics Platform"/>
            <person name="Russ C."/>
            <person name="Tyler B."/>
            <person name="van West P."/>
            <person name="Dieguez-Uribeondo J."/>
            <person name="Young S.K."/>
            <person name="Zeng Q."/>
            <person name="Gargeya S."/>
            <person name="Fitzgerald M."/>
            <person name="Abouelleil A."/>
            <person name="Alvarado L."/>
            <person name="Chapman S.B."/>
            <person name="Gainer-Dewar J."/>
            <person name="Goldberg J."/>
            <person name="Griggs A."/>
            <person name="Gujja S."/>
            <person name="Hansen M."/>
            <person name="Howarth C."/>
            <person name="Imamovic A."/>
            <person name="Ireland A."/>
            <person name="Larimer J."/>
            <person name="McCowan C."/>
            <person name="Murphy C."/>
            <person name="Pearson M."/>
            <person name="Poon T.W."/>
            <person name="Priest M."/>
            <person name="Roberts A."/>
            <person name="Saif S."/>
            <person name="Shea T."/>
            <person name="Sykes S."/>
            <person name="Wortman J."/>
            <person name="Nusbaum C."/>
            <person name="Birren B."/>
        </authorList>
    </citation>
    <scope>NUCLEOTIDE SEQUENCE [LARGE SCALE GENOMIC DNA]</scope>
    <source>
        <strain evidence="8">NJM9701</strain>
    </source>
</reference>
<proteinExistence type="predicted"/>
<keyword evidence="6" id="KW-0503">Monooxygenase</keyword>
<dbReference type="EMBL" id="KI913954">
    <property type="protein sequence ID" value="ETW07245.1"/>
    <property type="molecule type" value="Genomic_DNA"/>
</dbReference>
<keyword evidence="2" id="KW-0285">Flavoprotein</keyword>
<evidence type="ECO:0000256" key="3">
    <source>
        <dbReference type="ARBA" id="ARBA00022827"/>
    </source>
</evidence>
<dbReference type="Proteomes" id="UP000285060">
    <property type="component" value="Unassembled WGS sequence"/>
</dbReference>
<dbReference type="GO" id="GO:0071949">
    <property type="term" value="F:FAD binding"/>
    <property type="evidence" value="ECO:0007669"/>
    <property type="project" value="InterPro"/>
</dbReference>
<reference evidence="9 10" key="2">
    <citation type="submission" date="2018-08" db="EMBL/GenBank/DDBJ databases">
        <title>Aphanomyces genome sequencing and annotation.</title>
        <authorList>
            <person name="Minardi D."/>
            <person name="Oidtmann B."/>
            <person name="Van Der Giezen M."/>
            <person name="Studholme D.J."/>
        </authorList>
    </citation>
    <scope>NUCLEOTIDE SEQUENCE [LARGE SCALE GENOMIC DNA]</scope>
    <source>
        <strain evidence="9 10">NJM0002</strain>
    </source>
</reference>
<protein>
    <recommendedName>
        <fullName evidence="7">FAD-binding domain-containing protein</fullName>
    </recommendedName>
</protein>
<keyword evidence="3" id="KW-0274">FAD</keyword>
<dbReference type="EMBL" id="QUSY01001539">
    <property type="protein sequence ID" value="RHY24622.1"/>
    <property type="molecule type" value="Genomic_DNA"/>
</dbReference>
<evidence type="ECO:0000256" key="1">
    <source>
        <dbReference type="ARBA" id="ARBA00001974"/>
    </source>
</evidence>
<organism evidence="8">
    <name type="scientific">Aphanomyces invadans</name>
    <dbReference type="NCBI Taxonomy" id="157072"/>
    <lineage>
        <taxon>Eukaryota</taxon>
        <taxon>Sar</taxon>
        <taxon>Stramenopiles</taxon>
        <taxon>Oomycota</taxon>
        <taxon>Saprolegniomycetes</taxon>
        <taxon>Saprolegniales</taxon>
        <taxon>Verrucalvaceae</taxon>
        <taxon>Aphanomyces</taxon>
    </lineage>
</organism>
<evidence type="ECO:0000256" key="5">
    <source>
        <dbReference type="ARBA" id="ARBA00023002"/>
    </source>
</evidence>
<dbReference type="Pfam" id="PF01494">
    <property type="entry name" value="FAD_binding_3"/>
    <property type="match status" value="1"/>
</dbReference>
<dbReference type="Gene3D" id="3.50.50.60">
    <property type="entry name" value="FAD/NAD(P)-binding domain"/>
    <property type="match status" value="1"/>
</dbReference>
<dbReference type="PRINTS" id="PR00420">
    <property type="entry name" value="RNGMNOXGNASE"/>
</dbReference>
<keyword evidence="10" id="KW-1185">Reference proteome</keyword>
<evidence type="ECO:0000313" key="8">
    <source>
        <dbReference type="EMBL" id="ETW07245.1"/>
    </source>
</evidence>
<dbReference type="GeneID" id="20078859"/>
<gene>
    <name evidence="9" type="ORF">DYB32_008774</name>
    <name evidence="8" type="ORF">H310_01809</name>
</gene>